<accession>A0ABM0JF38</accession>
<name>A0ABM0JF38_APLCA</name>
<gene>
    <name evidence="7 8 9" type="primary">LOC101854147</name>
</gene>
<organism evidence="6 7">
    <name type="scientific">Aplysia californica</name>
    <name type="common">California sea hare</name>
    <dbReference type="NCBI Taxonomy" id="6500"/>
    <lineage>
        <taxon>Eukaryota</taxon>
        <taxon>Metazoa</taxon>
        <taxon>Spiralia</taxon>
        <taxon>Lophotrochozoa</taxon>
        <taxon>Mollusca</taxon>
        <taxon>Gastropoda</taxon>
        <taxon>Heterobranchia</taxon>
        <taxon>Euthyneura</taxon>
        <taxon>Tectipleura</taxon>
        <taxon>Aplysiida</taxon>
        <taxon>Aplysioidea</taxon>
        <taxon>Aplysiidae</taxon>
        <taxon>Aplysia</taxon>
    </lineage>
</organism>
<evidence type="ECO:0000256" key="3">
    <source>
        <dbReference type="ARBA" id="ARBA00023274"/>
    </source>
</evidence>
<dbReference type="RefSeq" id="XP_012934629.1">
    <property type="nucleotide sequence ID" value="XM_013079175.2"/>
</dbReference>
<dbReference type="InterPro" id="IPR008991">
    <property type="entry name" value="Translation_prot_SH3-like_sf"/>
</dbReference>
<keyword evidence="2 7" id="KW-0689">Ribosomal protein</keyword>
<dbReference type="Gene3D" id="2.40.50.140">
    <property type="entry name" value="Nucleic acid-binding proteins"/>
    <property type="match status" value="1"/>
</dbReference>
<dbReference type="GO" id="GO:0005840">
    <property type="term" value="C:ribosome"/>
    <property type="evidence" value="ECO:0007669"/>
    <property type="project" value="UniProtKB-KW"/>
</dbReference>
<evidence type="ECO:0000259" key="5">
    <source>
        <dbReference type="SMART" id="SM01383"/>
    </source>
</evidence>
<comment type="similarity">
    <text evidence="1">Belongs to the universal ribosomal protein uL2 family.</text>
</comment>
<dbReference type="PANTHER" id="PTHR13691">
    <property type="entry name" value="RIBOSOMAL PROTEIN L2"/>
    <property type="match status" value="1"/>
</dbReference>
<evidence type="ECO:0000313" key="8">
    <source>
        <dbReference type="RefSeq" id="XP_012934629.1"/>
    </source>
</evidence>
<keyword evidence="6" id="KW-1185">Reference proteome</keyword>
<dbReference type="Pfam" id="PF00181">
    <property type="entry name" value="Ribosomal_L2_N"/>
    <property type="match status" value="1"/>
</dbReference>
<dbReference type="InterPro" id="IPR002171">
    <property type="entry name" value="Ribosomal_uL2"/>
</dbReference>
<dbReference type="InterPro" id="IPR022666">
    <property type="entry name" value="Ribosomal_uL2_RNA-bd_dom"/>
</dbReference>
<dbReference type="SMART" id="SM01383">
    <property type="entry name" value="Ribosomal_L2"/>
    <property type="match status" value="1"/>
</dbReference>
<dbReference type="Pfam" id="PF03947">
    <property type="entry name" value="Ribosomal_L2_C"/>
    <property type="match status" value="1"/>
</dbReference>
<keyword evidence="3" id="KW-0687">Ribonucleoprotein</keyword>
<sequence length="302" mass="33619">MSINKLCQRLSVLTMSHVRPPARTTETVRNIHSSPACLKNFKSRIPRNLKIGLYRFDASVDPTKYTIKPIEVAKTGGRGPDGRIWIHKIGGGFKKMYRMIDFHRVGPKEGEPKVEKVYEVIKDDCRTANIALVAAGNHKRWILASENMKSGDLIKTSGTVTAMPVRAQEGDAHPVGSLPLGTLVHNIEALVGSGGTVARAAGTSGLYVRKVGDKCVIRMPSKRELVISQECMVTIGRVSNVEHHKTKKMRKAGENRWQGRRPHSGWWQRKTGYHGRKIKPLKAPMVVERAAEEAPYAHSFTF</sequence>
<evidence type="ECO:0000313" key="9">
    <source>
        <dbReference type="RefSeq" id="XP_035824048.1"/>
    </source>
</evidence>
<feature type="domain" description="Large ribosomal subunit protein uL2 RNA-binding" evidence="5">
    <location>
        <begin position="77"/>
        <end position="156"/>
    </location>
</feature>
<evidence type="ECO:0000259" key="4">
    <source>
        <dbReference type="SMART" id="SM01382"/>
    </source>
</evidence>
<dbReference type="InterPro" id="IPR012340">
    <property type="entry name" value="NA-bd_OB-fold"/>
</dbReference>
<dbReference type="SMART" id="SM01382">
    <property type="entry name" value="Ribosomal_L2_C"/>
    <property type="match status" value="1"/>
</dbReference>
<dbReference type="RefSeq" id="XP_005092259.1">
    <property type="nucleotide sequence ID" value="XM_005092202.3"/>
</dbReference>
<evidence type="ECO:0000313" key="6">
    <source>
        <dbReference type="Proteomes" id="UP000694888"/>
    </source>
</evidence>
<dbReference type="PANTHER" id="PTHR13691:SF73">
    <property type="entry name" value="LARGE RIBOSOMAL SUBUNIT PROTEIN UL2M"/>
    <property type="match status" value="1"/>
</dbReference>
<dbReference type="Proteomes" id="UP000694888">
    <property type="component" value="Unplaced"/>
</dbReference>
<dbReference type="GeneID" id="101854147"/>
<dbReference type="InterPro" id="IPR014722">
    <property type="entry name" value="Rib_uL2_dom2"/>
</dbReference>
<evidence type="ECO:0000256" key="2">
    <source>
        <dbReference type="ARBA" id="ARBA00022980"/>
    </source>
</evidence>
<protein>
    <submittedName>
        <fullName evidence="7 8">39S ribosomal protein L2, mitochondrial</fullName>
    </submittedName>
</protein>
<dbReference type="InterPro" id="IPR022669">
    <property type="entry name" value="Ribosomal_uL2_C"/>
</dbReference>
<evidence type="ECO:0000256" key="1">
    <source>
        <dbReference type="ARBA" id="ARBA00005636"/>
    </source>
</evidence>
<reference evidence="7 8" key="1">
    <citation type="submission" date="2025-05" db="UniProtKB">
        <authorList>
            <consortium name="RefSeq"/>
        </authorList>
    </citation>
    <scope>IDENTIFICATION</scope>
</reference>
<feature type="domain" description="Large ribosomal subunit protein uL2 C-terminal" evidence="4">
    <location>
        <begin position="167"/>
        <end position="285"/>
    </location>
</feature>
<proteinExistence type="inferred from homology"/>
<dbReference type="SUPFAM" id="SSF50104">
    <property type="entry name" value="Translation proteins SH3-like domain"/>
    <property type="match status" value="1"/>
</dbReference>
<evidence type="ECO:0000313" key="7">
    <source>
        <dbReference type="RefSeq" id="XP_005092259.1"/>
    </source>
</evidence>
<dbReference type="RefSeq" id="XP_035824048.1">
    <property type="nucleotide sequence ID" value="XM_035968155.1"/>
</dbReference>
<dbReference type="SUPFAM" id="SSF50249">
    <property type="entry name" value="Nucleic acid-binding proteins"/>
    <property type="match status" value="1"/>
</dbReference>
<dbReference type="Gene3D" id="2.30.30.30">
    <property type="match status" value="1"/>
</dbReference>